<organism evidence="3 4">
    <name type="scientific">Nitrosotalea devaniterrae</name>
    <dbReference type="NCBI Taxonomy" id="1078905"/>
    <lineage>
        <taxon>Archaea</taxon>
        <taxon>Nitrososphaerota</taxon>
        <taxon>Nitrososphaeria</taxon>
        <taxon>Nitrosotaleales</taxon>
        <taxon>Nitrosotaleaceae</taxon>
        <taxon>Nitrosotalea</taxon>
    </lineage>
</organism>
<dbReference type="Gene3D" id="3.40.50.720">
    <property type="entry name" value="NAD(P)-binding Rossmann-like Domain"/>
    <property type="match status" value="1"/>
</dbReference>
<dbReference type="EMBL" id="LN890280">
    <property type="protein sequence ID" value="CUR50914.1"/>
    <property type="molecule type" value="Genomic_DNA"/>
</dbReference>
<dbReference type="PANTHER" id="PTHR43377:SF1">
    <property type="entry name" value="BILIVERDIN REDUCTASE A"/>
    <property type="match status" value="1"/>
</dbReference>
<sequence length="334" mass="38386">MKFLVVGLGSMGKRRIRNLKYLNHTDVIGCDTSQERRSEVESKYSVKTFSSIDDAFAQKPDAVIISTPPDKHYDIAVKTAEHGFPFFMEANVIPDGFDKVVSICSKKRVFYAPSCTMRFNPSLRKVNELVKKKSIGKVLSFVYHVGQYLPDWHPYEDYRIFYVSKKETGACREIVPFELNWLSWTFGDIANLTAMKRKVSKLESDIDDIYATILEFESGIVGNLVVDVLSRVPYRSLKIIGEEGVITWEWVEKKVRVYHTSTKSWEEHVEPPGIKMEGYVAEENQYIDEMSSFVSGLQDPSNYSHNPQSEQRILDILKKIEESSDKGKQEKVKH</sequence>
<evidence type="ECO:0000313" key="4">
    <source>
        <dbReference type="Proteomes" id="UP000196239"/>
    </source>
</evidence>
<dbReference type="Pfam" id="PF01408">
    <property type="entry name" value="GFO_IDH_MocA"/>
    <property type="match status" value="1"/>
</dbReference>
<dbReference type="KEGG" id="ndv:NDEV_0149"/>
<evidence type="ECO:0000259" key="2">
    <source>
        <dbReference type="Pfam" id="PF22725"/>
    </source>
</evidence>
<dbReference type="InterPro" id="IPR000683">
    <property type="entry name" value="Gfo/Idh/MocA-like_OxRdtase_N"/>
</dbReference>
<dbReference type="InterPro" id="IPR051450">
    <property type="entry name" value="Gfo/Idh/MocA_Oxidoreductases"/>
</dbReference>
<dbReference type="InterPro" id="IPR036291">
    <property type="entry name" value="NAD(P)-bd_dom_sf"/>
</dbReference>
<dbReference type="SUPFAM" id="SSF51735">
    <property type="entry name" value="NAD(P)-binding Rossmann-fold domains"/>
    <property type="match status" value="1"/>
</dbReference>
<reference evidence="4" key="1">
    <citation type="submission" date="2015-10" db="EMBL/GenBank/DDBJ databases">
        <authorList>
            <person name="Lehtovirta-Morley L.E."/>
            <person name="Vieille C."/>
        </authorList>
    </citation>
    <scope>NUCLEOTIDE SEQUENCE [LARGE SCALE GENOMIC DNA]</scope>
</reference>
<evidence type="ECO:0000313" key="3">
    <source>
        <dbReference type="EMBL" id="CUR50914.1"/>
    </source>
</evidence>
<name>A0A128A0N8_9ARCH</name>
<dbReference type="SUPFAM" id="SSF55347">
    <property type="entry name" value="Glyceraldehyde-3-phosphate dehydrogenase-like, C-terminal domain"/>
    <property type="match status" value="1"/>
</dbReference>
<dbReference type="AlphaFoldDB" id="A0A128A0N8"/>
<protein>
    <submittedName>
        <fullName evidence="3">Oxidoreductase-like protein</fullName>
    </submittedName>
</protein>
<dbReference type="Gene3D" id="3.30.360.10">
    <property type="entry name" value="Dihydrodipicolinate Reductase, domain 2"/>
    <property type="match status" value="1"/>
</dbReference>
<dbReference type="Proteomes" id="UP000196239">
    <property type="component" value="Chromosome 1"/>
</dbReference>
<dbReference type="GO" id="GO:0000166">
    <property type="term" value="F:nucleotide binding"/>
    <property type="evidence" value="ECO:0007669"/>
    <property type="project" value="InterPro"/>
</dbReference>
<gene>
    <name evidence="3" type="ORF">NDEV_0149</name>
</gene>
<evidence type="ECO:0000259" key="1">
    <source>
        <dbReference type="Pfam" id="PF01408"/>
    </source>
</evidence>
<dbReference type="InterPro" id="IPR055170">
    <property type="entry name" value="GFO_IDH_MocA-like_dom"/>
</dbReference>
<proteinExistence type="predicted"/>
<dbReference type="Pfam" id="PF22725">
    <property type="entry name" value="GFO_IDH_MocA_C3"/>
    <property type="match status" value="1"/>
</dbReference>
<feature type="domain" description="Gfo/Idh/MocA-like oxidoreductase N-terminal" evidence="1">
    <location>
        <begin position="2"/>
        <end position="89"/>
    </location>
</feature>
<dbReference type="PANTHER" id="PTHR43377">
    <property type="entry name" value="BILIVERDIN REDUCTASE A"/>
    <property type="match status" value="1"/>
</dbReference>
<accession>A0A128A0N8</accession>
<keyword evidence="4" id="KW-1185">Reference proteome</keyword>
<feature type="domain" description="GFO/IDH/MocA-like oxidoreductase" evidence="2">
    <location>
        <begin position="124"/>
        <end position="246"/>
    </location>
</feature>